<dbReference type="PROSITE" id="PS50850">
    <property type="entry name" value="MFS"/>
    <property type="match status" value="1"/>
</dbReference>
<feature type="transmembrane region" description="Helical" evidence="6">
    <location>
        <begin position="257"/>
        <end position="277"/>
    </location>
</feature>
<feature type="transmembrane region" description="Helical" evidence="6">
    <location>
        <begin position="41"/>
        <end position="64"/>
    </location>
</feature>
<dbReference type="CDD" id="cd06173">
    <property type="entry name" value="MFS_MefA_like"/>
    <property type="match status" value="1"/>
</dbReference>
<accession>A0A1N7H9Y8</accession>
<evidence type="ECO:0000256" key="6">
    <source>
        <dbReference type="SAM" id="Phobius"/>
    </source>
</evidence>
<organism evidence="8 9">
    <name type="scientific">Williamsia sterculiae</name>
    <dbReference type="NCBI Taxonomy" id="1344003"/>
    <lineage>
        <taxon>Bacteria</taxon>
        <taxon>Bacillati</taxon>
        <taxon>Actinomycetota</taxon>
        <taxon>Actinomycetes</taxon>
        <taxon>Mycobacteriales</taxon>
        <taxon>Nocardiaceae</taxon>
        <taxon>Williamsia</taxon>
    </lineage>
</organism>
<dbReference type="GO" id="GO:0005886">
    <property type="term" value="C:plasma membrane"/>
    <property type="evidence" value="ECO:0007669"/>
    <property type="project" value="UniProtKB-SubCell"/>
</dbReference>
<evidence type="ECO:0000256" key="1">
    <source>
        <dbReference type="ARBA" id="ARBA00004651"/>
    </source>
</evidence>
<evidence type="ECO:0000256" key="2">
    <source>
        <dbReference type="ARBA" id="ARBA00022475"/>
    </source>
</evidence>
<dbReference type="PANTHER" id="PTHR23513">
    <property type="entry name" value="INTEGRAL MEMBRANE EFFLUX PROTEIN-RELATED"/>
    <property type="match status" value="1"/>
</dbReference>
<dbReference type="Pfam" id="PF07690">
    <property type="entry name" value="MFS_1"/>
    <property type="match status" value="1"/>
</dbReference>
<comment type="subcellular location">
    <subcellularLocation>
        <location evidence="1">Cell membrane</location>
        <topology evidence="1">Multi-pass membrane protein</topology>
    </subcellularLocation>
</comment>
<dbReference type="InterPro" id="IPR020846">
    <property type="entry name" value="MFS_dom"/>
</dbReference>
<dbReference type="GO" id="GO:0022857">
    <property type="term" value="F:transmembrane transporter activity"/>
    <property type="evidence" value="ECO:0007669"/>
    <property type="project" value="InterPro"/>
</dbReference>
<dbReference type="OrthoDB" id="4544213at2"/>
<feature type="transmembrane region" description="Helical" evidence="6">
    <location>
        <begin position="284"/>
        <end position="303"/>
    </location>
</feature>
<evidence type="ECO:0000313" key="9">
    <source>
        <dbReference type="Proteomes" id="UP000186218"/>
    </source>
</evidence>
<keyword evidence="2" id="KW-1003">Cell membrane</keyword>
<dbReference type="Proteomes" id="UP000186218">
    <property type="component" value="Unassembled WGS sequence"/>
</dbReference>
<dbReference type="RefSeq" id="WP_076482592.1">
    <property type="nucleotide sequence ID" value="NZ_FTNT01000013.1"/>
</dbReference>
<keyword evidence="3 6" id="KW-0812">Transmembrane</keyword>
<keyword evidence="5 6" id="KW-0472">Membrane</keyword>
<feature type="transmembrane region" description="Helical" evidence="6">
    <location>
        <begin position="366"/>
        <end position="385"/>
    </location>
</feature>
<dbReference type="EMBL" id="FTNT01000013">
    <property type="protein sequence ID" value="SIS21676.1"/>
    <property type="molecule type" value="Genomic_DNA"/>
</dbReference>
<dbReference type="SUPFAM" id="SSF103473">
    <property type="entry name" value="MFS general substrate transporter"/>
    <property type="match status" value="1"/>
</dbReference>
<feature type="transmembrane region" description="Helical" evidence="6">
    <location>
        <begin position="309"/>
        <end position="328"/>
    </location>
</feature>
<evidence type="ECO:0000256" key="3">
    <source>
        <dbReference type="ARBA" id="ARBA00022692"/>
    </source>
</evidence>
<name>A0A1N7H9Y8_9NOCA</name>
<evidence type="ECO:0000313" key="8">
    <source>
        <dbReference type="EMBL" id="SIS21676.1"/>
    </source>
</evidence>
<keyword evidence="4 6" id="KW-1133">Transmembrane helix</keyword>
<dbReference type="InterPro" id="IPR036259">
    <property type="entry name" value="MFS_trans_sf"/>
</dbReference>
<dbReference type="PANTHER" id="PTHR23513:SF11">
    <property type="entry name" value="STAPHYLOFERRIN A TRANSPORTER"/>
    <property type="match status" value="1"/>
</dbReference>
<proteinExistence type="predicted"/>
<evidence type="ECO:0000256" key="5">
    <source>
        <dbReference type="ARBA" id="ARBA00023136"/>
    </source>
</evidence>
<feature type="transmembrane region" description="Helical" evidence="6">
    <location>
        <begin position="222"/>
        <end position="245"/>
    </location>
</feature>
<evidence type="ECO:0000256" key="4">
    <source>
        <dbReference type="ARBA" id="ARBA00022989"/>
    </source>
</evidence>
<evidence type="ECO:0000259" key="7">
    <source>
        <dbReference type="PROSITE" id="PS50850"/>
    </source>
</evidence>
<dbReference type="Gene3D" id="1.20.1250.20">
    <property type="entry name" value="MFS general substrate transporter like domains"/>
    <property type="match status" value="1"/>
</dbReference>
<reference evidence="8 9" key="1">
    <citation type="submission" date="2017-01" db="EMBL/GenBank/DDBJ databases">
        <authorList>
            <person name="Mah S.A."/>
            <person name="Swanson W.J."/>
            <person name="Moy G.W."/>
            <person name="Vacquier V.D."/>
        </authorList>
    </citation>
    <scope>NUCLEOTIDE SEQUENCE [LARGE SCALE GENOMIC DNA]</scope>
    <source>
        <strain evidence="8 9">CPCC 203464</strain>
    </source>
</reference>
<dbReference type="InterPro" id="IPR011701">
    <property type="entry name" value="MFS"/>
</dbReference>
<gene>
    <name evidence="8" type="ORF">SAMN05445060_3808</name>
</gene>
<feature type="transmembrane region" description="Helical" evidence="6">
    <location>
        <begin position="167"/>
        <end position="186"/>
    </location>
</feature>
<dbReference type="STRING" id="1344003.SAMN05445060_3808"/>
<feature type="transmembrane region" description="Helical" evidence="6">
    <location>
        <begin position="84"/>
        <end position="108"/>
    </location>
</feature>
<sequence length="408" mass="41145">MTGRRGFWALLVVEATGAVGTRVSQLAVPWLVLTDTGSPAMAGLVGTVEIAPYVVMQVIGGPLVDRFGARRTMIANNAVSGACLLVIPMLSGVGHLSVAAVLVAVFVVGCSRGPADIAARVTLPVVAEAAGTSIDRAAALIDGAGRAALLVGAPTAGAVLAMAGGPATVMLSSVALVLAAAVAAWVPTWKSGAGKSDGVKQIAIELHEGVAYLRRQPLLRSICGMVFVCNVADAAMSGLLLLLWVRSEFGGPARAGLLLAMLAAGAVVGTVVTAAAGTRMPRRMTFACAFLLAGAPRFIVLVVPLPFAVVAAVWVVSGVAAGAINPLLGAAQYEMIAPALQARVLGAVNAVAWLGVPFGALVAGVAVSHLGLTTTLVCCAVAYFVTTLDPFVRSSWSGLNRVQAQQSG</sequence>
<keyword evidence="9" id="KW-1185">Reference proteome</keyword>
<feature type="domain" description="Major facilitator superfamily (MFS) profile" evidence="7">
    <location>
        <begin position="1"/>
        <end position="397"/>
    </location>
</feature>
<feature type="transmembrane region" description="Helical" evidence="6">
    <location>
        <begin position="340"/>
        <end position="360"/>
    </location>
</feature>
<protein>
    <submittedName>
        <fullName evidence="8">Major Facilitator Superfamily protein</fullName>
    </submittedName>
</protein>
<dbReference type="AlphaFoldDB" id="A0A1N7H9Y8"/>